<proteinExistence type="predicted"/>
<dbReference type="Proteomes" id="UP000216057">
    <property type="component" value="Unassembled WGS sequence"/>
</dbReference>
<comment type="caution">
    <text evidence="1">The sequence shown here is derived from an EMBL/GenBank/DDBJ whole genome shotgun (WGS) entry which is preliminary data.</text>
</comment>
<evidence type="ECO:0008006" key="3">
    <source>
        <dbReference type="Google" id="ProtNLM"/>
    </source>
</evidence>
<evidence type="ECO:0000313" key="2">
    <source>
        <dbReference type="Proteomes" id="UP000216057"/>
    </source>
</evidence>
<protein>
    <recommendedName>
        <fullName evidence="3">Ribbon-helix-helix protein CopG domain-containing protein</fullName>
    </recommendedName>
</protein>
<sequence>MTIVIQTVTLESMSKQYLAKDGTPITEEQIAAWAQQAEDGFSSPGVTLHRESDPFVIRRNDMRAHTIRVPEALWRMVERVAQERNITASEFTRQALDQSLARTPLTRDQKIDLYAEAHGLSREEAINRLLDSALS</sequence>
<name>A0A261FYL6_9BIFI</name>
<dbReference type="EMBL" id="MWWZ01000018">
    <property type="protein sequence ID" value="OZG64033.1"/>
    <property type="molecule type" value="Genomic_DNA"/>
</dbReference>
<dbReference type="AlphaFoldDB" id="A0A261FYL6"/>
<reference evidence="1 2" key="1">
    <citation type="journal article" date="2017" name="BMC Genomics">
        <title>Comparative genomic and phylogenomic analyses of the Bifidobacteriaceae family.</title>
        <authorList>
            <person name="Lugli G.A."/>
            <person name="Milani C."/>
            <person name="Turroni F."/>
            <person name="Duranti S."/>
            <person name="Mancabelli L."/>
            <person name="Mangifesta M."/>
            <person name="Ferrario C."/>
            <person name="Modesto M."/>
            <person name="Mattarelli P."/>
            <person name="Jiri K."/>
            <person name="van Sinderen D."/>
            <person name="Ventura M."/>
        </authorList>
    </citation>
    <scope>NUCLEOTIDE SEQUENCE [LARGE SCALE GENOMIC DNA]</scope>
    <source>
        <strain evidence="1 2">DSM 100216</strain>
    </source>
</reference>
<accession>A0A261FYL6</accession>
<gene>
    <name evidence="1" type="ORF">BEUL_2235</name>
</gene>
<evidence type="ECO:0000313" key="1">
    <source>
        <dbReference type="EMBL" id="OZG64033.1"/>
    </source>
</evidence>
<organism evidence="1 2">
    <name type="scientific">Bifidobacterium eulemuris</name>
    <dbReference type="NCBI Taxonomy" id="1765219"/>
    <lineage>
        <taxon>Bacteria</taxon>
        <taxon>Bacillati</taxon>
        <taxon>Actinomycetota</taxon>
        <taxon>Actinomycetes</taxon>
        <taxon>Bifidobacteriales</taxon>
        <taxon>Bifidobacteriaceae</taxon>
        <taxon>Bifidobacterium</taxon>
    </lineage>
</organism>